<reference evidence="2" key="1">
    <citation type="journal article" date="2019" name="Int. J. Syst. Evol. Microbiol.">
        <title>The Global Catalogue of Microorganisms (GCM) 10K type strain sequencing project: providing services to taxonomists for standard genome sequencing and annotation.</title>
        <authorList>
            <consortium name="The Broad Institute Genomics Platform"/>
            <consortium name="The Broad Institute Genome Sequencing Center for Infectious Disease"/>
            <person name="Wu L."/>
            <person name="Ma J."/>
        </authorList>
    </citation>
    <scope>NUCLEOTIDE SEQUENCE [LARGE SCALE GENOMIC DNA]</scope>
    <source>
        <strain evidence="2">JCM 17917</strain>
    </source>
</reference>
<keyword evidence="2" id="KW-1185">Reference proteome</keyword>
<dbReference type="Gene3D" id="3.40.50.2000">
    <property type="entry name" value="Glycogen Phosphorylase B"/>
    <property type="match status" value="2"/>
</dbReference>
<name>A0ABP8F864_9BACT</name>
<organism evidence="1 2">
    <name type="scientific">Nibribacter koreensis</name>
    <dbReference type="NCBI Taxonomy" id="1084519"/>
    <lineage>
        <taxon>Bacteria</taxon>
        <taxon>Pseudomonadati</taxon>
        <taxon>Bacteroidota</taxon>
        <taxon>Cytophagia</taxon>
        <taxon>Cytophagales</taxon>
        <taxon>Hymenobacteraceae</taxon>
        <taxon>Nibribacter</taxon>
    </lineage>
</organism>
<dbReference type="RefSeq" id="WP_345162005.1">
    <property type="nucleotide sequence ID" value="NZ_BAABGX010000001.1"/>
</dbReference>
<dbReference type="Proteomes" id="UP001501844">
    <property type="component" value="Unassembled WGS sequence"/>
</dbReference>
<dbReference type="SUPFAM" id="SSF53756">
    <property type="entry name" value="UDP-Glycosyltransferase/glycogen phosphorylase"/>
    <property type="match status" value="1"/>
</dbReference>
<accession>A0ABP8F864</accession>
<gene>
    <name evidence="1" type="ORF">GCM10023183_05030</name>
</gene>
<dbReference type="EMBL" id="BAABGX010000001">
    <property type="protein sequence ID" value="GAA4297438.1"/>
    <property type="molecule type" value="Genomic_DNA"/>
</dbReference>
<sequence length="378" mass="43193">MFRRRILLASLLKPVNDTRMYAKLGQSLTKLGAVDMHIAGFDAPLPEPSTISFHPIFRFKRISWQRLTAQWRFWKLLKKLKPEVVIVCTHELLTMAWWYKKKHGGKLVYDVQENYQLNLQTQQVYGSFLGHLLGSVIRAVETRASKSIDHFLLAEASYASELPFLGNRYTVIENKFKALEPATNSFRDIPVNLKDEKPVQLLYSGTISELYGVLEAISFAKQFHKVVPCSTLTIIGYAPEEAFLQKVKAIIKELAFVRIIGGSALVPHTQILEQERKSHIALMPYRPHPSTMNCVPTKLYEYLANGLVVIAQTNPLWQGILEDARAGISLDYKNPLSENQIEEIVKDTYYPLGLPKNVFWEQEEKKLLSVMEGILQAY</sequence>
<proteinExistence type="predicted"/>
<evidence type="ECO:0000313" key="1">
    <source>
        <dbReference type="EMBL" id="GAA4297438.1"/>
    </source>
</evidence>
<evidence type="ECO:0000313" key="2">
    <source>
        <dbReference type="Proteomes" id="UP001501844"/>
    </source>
</evidence>
<protein>
    <submittedName>
        <fullName evidence="1">Uncharacterized protein</fullName>
    </submittedName>
</protein>
<comment type="caution">
    <text evidence="1">The sequence shown here is derived from an EMBL/GenBank/DDBJ whole genome shotgun (WGS) entry which is preliminary data.</text>
</comment>